<dbReference type="OrthoDB" id="3972899at2759"/>
<dbReference type="GO" id="GO:0005634">
    <property type="term" value="C:nucleus"/>
    <property type="evidence" value="ECO:0007669"/>
    <property type="project" value="TreeGrafter"/>
</dbReference>
<dbReference type="Gene3D" id="1.10.10.60">
    <property type="entry name" value="Homeodomain-like"/>
    <property type="match status" value="2"/>
</dbReference>
<dbReference type="CDD" id="cd00167">
    <property type="entry name" value="SANT"/>
    <property type="match status" value="2"/>
</dbReference>
<dbReference type="SMART" id="SM00717">
    <property type="entry name" value="SANT"/>
    <property type="match status" value="2"/>
</dbReference>
<dbReference type="PANTHER" id="PTHR45614:SF25">
    <property type="entry name" value="MYB PROTEIN"/>
    <property type="match status" value="1"/>
</dbReference>
<dbReference type="PROSITE" id="PS51294">
    <property type="entry name" value="HTH_MYB"/>
    <property type="match status" value="2"/>
</dbReference>
<dbReference type="AlphaFoldDB" id="A0A1E5RJL7"/>
<evidence type="ECO:0000256" key="1">
    <source>
        <dbReference type="SAM" id="MobiDB-lite"/>
    </source>
</evidence>
<dbReference type="GO" id="GO:0000981">
    <property type="term" value="F:DNA-binding transcription factor activity, RNA polymerase II-specific"/>
    <property type="evidence" value="ECO:0007669"/>
    <property type="project" value="TreeGrafter"/>
</dbReference>
<dbReference type="VEuPathDB" id="FungiDB:AWRI3580_g2709"/>
<sequence length="463" mass="53078">MNNHAENYMEINQSNQYNPGFGDSSNDSKPHTKGTWSKIEDEKLMGIVEDLGGDITNWTDISKKMVPFTRTPKQCRERYHQNLKPNLNKDPITEEEGEKINYMVIKHGKKWAFIARSLNNGRSDNTVKNWWNLKEGKKKRLKAKLEKKKLIELKANDNPDEKVIRNDVSLPSQSIQPLDTSINIDNRNNQAMHINGLNMNPKYEWMSNELAKGNLIGMPTNNYVQPNLRPYDHNVTNKTSIFNQNIFNNNQSDFSQMDGMMGFMKSGLPTSNSYSDLTKFSSMQFIPQIINGRMQSIDSFVPNNLNYSPASNNSTNEQHRVSITHSALSASNNLPILNKEEVKGNRSRENSIFTLNQTPMPSNILPVSRRASQFFLQQQNTDITNDKFRQSNITFRQPFVQTNPQNNIKKLPQVMKNNFSSPLGLQNKQENGVFKSNYSINQATPKDDRRRSTLANILNNDPE</sequence>
<gene>
    <name evidence="4" type="ORF">AWRI3580_g2709</name>
</gene>
<dbReference type="GO" id="GO:0000978">
    <property type="term" value="F:RNA polymerase II cis-regulatory region sequence-specific DNA binding"/>
    <property type="evidence" value="ECO:0007669"/>
    <property type="project" value="TreeGrafter"/>
</dbReference>
<feature type="domain" description="HTH myb-type" evidence="3">
    <location>
        <begin position="88"/>
        <end position="139"/>
    </location>
</feature>
<dbReference type="EMBL" id="LPNN01000005">
    <property type="protein sequence ID" value="OEJ87077.1"/>
    <property type="molecule type" value="Genomic_DNA"/>
</dbReference>
<dbReference type="InterPro" id="IPR001005">
    <property type="entry name" value="SANT/Myb"/>
</dbReference>
<dbReference type="PROSITE" id="PS50090">
    <property type="entry name" value="MYB_LIKE"/>
    <property type="match status" value="2"/>
</dbReference>
<keyword evidence="5" id="KW-1185">Reference proteome</keyword>
<dbReference type="GO" id="GO:0045944">
    <property type="term" value="P:positive regulation of transcription by RNA polymerase II"/>
    <property type="evidence" value="ECO:0007669"/>
    <property type="project" value="TreeGrafter"/>
</dbReference>
<evidence type="ECO:0000313" key="4">
    <source>
        <dbReference type="EMBL" id="OEJ87077.1"/>
    </source>
</evidence>
<dbReference type="InterPro" id="IPR017930">
    <property type="entry name" value="Myb_dom"/>
</dbReference>
<dbReference type="SUPFAM" id="SSF46689">
    <property type="entry name" value="Homeodomain-like"/>
    <property type="match status" value="1"/>
</dbReference>
<comment type="caution">
    <text evidence="4">The sequence shown here is derived from an EMBL/GenBank/DDBJ whole genome shotgun (WGS) entry which is preliminary data.</text>
</comment>
<feature type="domain" description="HTH myb-type" evidence="3">
    <location>
        <begin position="28"/>
        <end position="87"/>
    </location>
</feature>
<dbReference type="STRING" id="29833.A0A1E5RJL7"/>
<accession>A0A1E5RJL7</accession>
<dbReference type="InterPro" id="IPR009057">
    <property type="entry name" value="Homeodomain-like_sf"/>
</dbReference>
<organism evidence="4 5">
    <name type="scientific">Hanseniaspora uvarum</name>
    <name type="common">Yeast</name>
    <name type="synonym">Kloeckera apiculata</name>
    <dbReference type="NCBI Taxonomy" id="29833"/>
    <lineage>
        <taxon>Eukaryota</taxon>
        <taxon>Fungi</taxon>
        <taxon>Dikarya</taxon>
        <taxon>Ascomycota</taxon>
        <taxon>Saccharomycotina</taxon>
        <taxon>Saccharomycetes</taxon>
        <taxon>Saccharomycodales</taxon>
        <taxon>Saccharomycodaceae</taxon>
        <taxon>Hanseniaspora</taxon>
    </lineage>
</organism>
<feature type="compositionally biased region" description="Polar residues" evidence="1">
    <location>
        <begin position="13"/>
        <end position="27"/>
    </location>
</feature>
<dbReference type="Proteomes" id="UP000095358">
    <property type="component" value="Unassembled WGS sequence"/>
</dbReference>
<feature type="region of interest" description="Disordered" evidence="1">
    <location>
        <begin position="13"/>
        <end position="37"/>
    </location>
</feature>
<keyword evidence="4" id="KW-0238">DNA-binding</keyword>
<reference evidence="5" key="1">
    <citation type="journal article" date="2016" name="Genome Announc.">
        <title>Genome sequences of three species of Hanseniaspora isolated from spontaneous wine fermentations.</title>
        <authorList>
            <person name="Sternes P.R."/>
            <person name="Lee D."/>
            <person name="Kutyna D.R."/>
            <person name="Borneman A.R."/>
        </authorList>
    </citation>
    <scope>NUCLEOTIDE SEQUENCE [LARGE SCALE GENOMIC DNA]</scope>
    <source>
        <strain evidence="5">AWRI3580</strain>
    </source>
</reference>
<feature type="domain" description="Myb-like" evidence="2">
    <location>
        <begin position="84"/>
        <end position="132"/>
    </location>
</feature>
<name>A0A1E5RJL7_HANUV</name>
<evidence type="ECO:0000259" key="2">
    <source>
        <dbReference type="PROSITE" id="PS50090"/>
    </source>
</evidence>
<proteinExistence type="predicted"/>
<dbReference type="InterPro" id="IPR050560">
    <property type="entry name" value="MYB_TF"/>
</dbReference>
<dbReference type="GO" id="GO:0000278">
    <property type="term" value="P:mitotic cell cycle"/>
    <property type="evidence" value="ECO:0007669"/>
    <property type="project" value="TreeGrafter"/>
</dbReference>
<dbReference type="PANTHER" id="PTHR45614">
    <property type="entry name" value="MYB PROTEIN-RELATED"/>
    <property type="match status" value="1"/>
</dbReference>
<protein>
    <submittedName>
        <fullName evidence="4">Myb-like DNA-binding protein myb-1</fullName>
    </submittedName>
</protein>
<dbReference type="Pfam" id="PF13921">
    <property type="entry name" value="Myb_DNA-bind_6"/>
    <property type="match status" value="1"/>
</dbReference>
<feature type="domain" description="Myb-like" evidence="2">
    <location>
        <begin position="28"/>
        <end position="83"/>
    </location>
</feature>
<evidence type="ECO:0000313" key="5">
    <source>
        <dbReference type="Proteomes" id="UP000095358"/>
    </source>
</evidence>
<evidence type="ECO:0000259" key="3">
    <source>
        <dbReference type="PROSITE" id="PS51294"/>
    </source>
</evidence>